<dbReference type="PANTHER" id="PTHR45615">
    <property type="entry name" value="MYOSIN HEAVY CHAIN, NON-MUSCLE"/>
    <property type="match status" value="1"/>
</dbReference>
<feature type="coiled-coil region" evidence="1">
    <location>
        <begin position="626"/>
        <end position="660"/>
    </location>
</feature>
<feature type="compositionally biased region" description="Acidic residues" evidence="2">
    <location>
        <begin position="264"/>
        <end position="275"/>
    </location>
</feature>
<dbReference type="GO" id="GO:0000146">
    <property type="term" value="F:microfilament motor activity"/>
    <property type="evidence" value="ECO:0007669"/>
    <property type="project" value="TreeGrafter"/>
</dbReference>
<feature type="coiled-coil region" evidence="1">
    <location>
        <begin position="531"/>
        <end position="558"/>
    </location>
</feature>
<evidence type="ECO:0000256" key="1">
    <source>
        <dbReference type="SAM" id="Coils"/>
    </source>
</evidence>
<comment type="caution">
    <text evidence="3">The sequence shown here is derived from an EMBL/GenBank/DDBJ whole genome shotgun (WGS) entry which is preliminary data.</text>
</comment>
<dbReference type="EMBL" id="JAACJM010000444">
    <property type="protein sequence ID" value="KAF5318903.1"/>
    <property type="molecule type" value="Genomic_DNA"/>
</dbReference>
<evidence type="ECO:0000313" key="4">
    <source>
        <dbReference type="Proteomes" id="UP000559256"/>
    </source>
</evidence>
<proteinExistence type="predicted"/>
<dbReference type="Proteomes" id="UP000559256">
    <property type="component" value="Unassembled WGS sequence"/>
</dbReference>
<reference evidence="3 4" key="1">
    <citation type="journal article" date="2020" name="ISME J.">
        <title>Uncovering the hidden diversity of litter-decomposition mechanisms in mushroom-forming fungi.</title>
        <authorList>
            <person name="Floudas D."/>
            <person name="Bentzer J."/>
            <person name="Ahren D."/>
            <person name="Johansson T."/>
            <person name="Persson P."/>
            <person name="Tunlid A."/>
        </authorList>
    </citation>
    <scope>NUCLEOTIDE SEQUENCE [LARGE SCALE GENOMIC DNA]</scope>
    <source>
        <strain evidence="3 4">CBS 291.85</strain>
    </source>
</reference>
<feature type="compositionally biased region" description="Low complexity" evidence="2">
    <location>
        <begin position="180"/>
        <end position="198"/>
    </location>
</feature>
<dbReference type="GO" id="GO:0005737">
    <property type="term" value="C:cytoplasm"/>
    <property type="evidence" value="ECO:0007669"/>
    <property type="project" value="TreeGrafter"/>
</dbReference>
<dbReference type="GO" id="GO:0016460">
    <property type="term" value="C:myosin II complex"/>
    <property type="evidence" value="ECO:0007669"/>
    <property type="project" value="TreeGrafter"/>
</dbReference>
<dbReference type="GO" id="GO:0051015">
    <property type="term" value="F:actin filament binding"/>
    <property type="evidence" value="ECO:0007669"/>
    <property type="project" value="TreeGrafter"/>
</dbReference>
<organism evidence="3 4">
    <name type="scientific">Tetrapyrgos nigripes</name>
    <dbReference type="NCBI Taxonomy" id="182062"/>
    <lineage>
        <taxon>Eukaryota</taxon>
        <taxon>Fungi</taxon>
        <taxon>Dikarya</taxon>
        <taxon>Basidiomycota</taxon>
        <taxon>Agaricomycotina</taxon>
        <taxon>Agaricomycetes</taxon>
        <taxon>Agaricomycetidae</taxon>
        <taxon>Agaricales</taxon>
        <taxon>Marasmiineae</taxon>
        <taxon>Marasmiaceae</taxon>
        <taxon>Tetrapyrgos</taxon>
    </lineage>
</organism>
<feature type="compositionally biased region" description="Basic and acidic residues" evidence="2">
    <location>
        <begin position="892"/>
        <end position="906"/>
    </location>
</feature>
<sequence length="994" mass="110621">MPLSEDDQRTAFGYAEEYVDSFIDLQRRFLNEGKSAVHDPAVKAEVMVQIKQKINIDKINPTRDPRIRERLLGEEFQKFLYIILDEMVDARWNDDPKLDCQAHIFRVFNTVQPSPSSKMSLPVLQTVTSQLSASNDSSAASAVKVKSQPLSPAILFQVSTEPLSSSSWPPIHERGRDKASVCSSTSPSTLTPVSPASSGNPLHVPLVHAIPKGPPRPIITSKSSGTSTREARSRAEKAVEQGRKSQDGNGITQDKGKKAKETAVDDNDMVEEDDPPTSSRAISPDNPNQDDSMDLGEGHIPGLNHPPPVISATAMPPSEPPPLSPTSSKRKRESFDEGVSNRSPATPRFNSASSSKSSLTPFSPSPISSSHYSSQSQSVTSKFVKAEDDEIDTKDHLLVLAKTYAHITEEAHGNILDREQIIREQDQLIDDLNGQIYTLEKQNAALQFAHSQSEVTSEVNLQATLDEATGLLEAERAINAELRDAKTSLDEKIQSLQAVQLELGRQSQLLLEVQASLAAKSSSYDNLSATLERTQVEFAEAIKSLADARANLEAKTAEYHTLSTMLDSTGLKVDEQVKLTTVAEARLADKTQSYNSLSDTLTATQRERHSTVGALVAERDVLIDRLAAERRSLSAAQARITSLENQFRVVKEEKEQTSRDWSAALEDCVCKDNEIETLNVKLELQVNHGQKLLDATNSRIRLLKDEKDCAVEKAKVEAEKMYKQSLDNAKAEIESLKQEKVVMAEKSEKVAKKAKEEMRLQCVRTQQSLDNAKAEIESLKQEKVVMAEKSEKEEKEAKEAMRLQSARTQQSLDNAKAEIESLKQEKVVMAEQLEKEVNKAKEICNQAKLAKDDVERARVREDDLRREKQKLKNEADSSHQELETLRNAADSSRQEIETLRSDAHSSRQEIENLRNVATTARQEKEELQFQVKLADSRFQDALQEFNRQGAKVAKEKKTLQAELVGAQEEKKRMADELDTFRSLMNRSLNQIAGM</sequence>
<dbReference type="AlphaFoldDB" id="A0A8H5B9A7"/>
<dbReference type="PANTHER" id="PTHR45615:SF40">
    <property type="entry name" value="MYOSIN HEAVY CHAIN, NON-MUSCLE"/>
    <property type="match status" value="1"/>
</dbReference>
<feature type="compositionally biased region" description="Low complexity" evidence="2">
    <location>
        <begin position="351"/>
        <end position="378"/>
    </location>
</feature>
<dbReference type="GO" id="GO:0032982">
    <property type="term" value="C:myosin filament"/>
    <property type="evidence" value="ECO:0007669"/>
    <property type="project" value="TreeGrafter"/>
</dbReference>
<feature type="compositionally biased region" description="Polar residues" evidence="2">
    <location>
        <begin position="340"/>
        <end position="350"/>
    </location>
</feature>
<name>A0A8H5B9A7_9AGAR</name>
<protein>
    <submittedName>
        <fullName evidence="3">Uncharacterized protein</fullName>
    </submittedName>
</protein>
<feature type="compositionally biased region" description="Basic and acidic residues" evidence="2">
    <location>
        <begin position="229"/>
        <end position="246"/>
    </location>
</feature>
<keyword evidence="1" id="KW-0175">Coiled coil</keyword>
<feature type="region of interest" description="Disordered" evidence="2">
    <location>
        <begin position="162"/>
        <end position="378"/>
    </location>
</feature>
<feature type="compositionally biased region" description="Polar residues" evidence="2">
    <location>
        <begin position="276"/>
        <end position="290"/>
    </location>
</feature>
<feature type="region of interest" description="Disordered" evidence="2">
    <location>
        <begin position="858"/>
        <end position="906"/>
    </location>
</feature>
<accession>A0A8H5B9A7</accession>
<gene>
    <name evidence="3" type="ORF">D9758_018651</name>
</gene>
<feature type="compositionally biased region" description="Basic and acidic residues" evidence="2">
    <location>
        <begin position="858"/>
        <end position="884"/>
    </location>
</feature>
<evidence type="ECO:0000313" key="3">
    <source>
        <dbReference type="EMBL" id="KAF5318903.1"/>
    </source>
</evidence>
<evidence type="ECO:0000256" key="2">
    <source>
        <dbReference type="SAM" id="MobiDB-lite"/>
    </source>
</evidence>
<dbReference type="OrthoDB" id="9908496at2759"/>
<feature type="compositionally biased region" description="Basic and acidic residues" evidence="2">
    <location>
        <begin position="254"/>
        <end position="263"/>
    </location>
</feature>
<keyword evidence="4" id="KW-1185">Reference proteome</keyword>